<dbReference type="PANTHER" id="PTHR47963">
    <property type="entry name" value="DEAD-BOX ATP-DEPENDENT RNA HELICASE 47, MITOCHONDRIAL"/>
    <property type="match status" value="1"/>
</dbReference>
<feature type="region of interest" description="Disordered" evidence="12">
    <location>
        <begin position="439"/>
        <end position="470"/>
    </location>
</feature>
<dbReference type="PANTHER" id="PTHR47963:SF8">
    <property type="entry name" value="ATP-DEPENDENT RNA HELICASE DEAD"/>
    <property type="match status" value="1"/>
</dbReference>
<comment type="function">
    <text evidence="10">DEAD-box RNA helicase involved in various cellular processes at low temperature, including ribosome biogenesis, mRNA degradation and translation initiation.</text>
</comment>
<dbReference type="GO" id="GO:0033592">
    <property type="term" value="F:RNA strand annealing activity"/>
    <property type="evidence" value="ECO:0007669"/>
    <property type="project" value="TreeGrafter"/>
</dbReference>
<evidence type="ECO:0000256" key="4">
    <source>
        <dbReference type="ARBA" id="ARBA00022801"/>
    </source>
</evidence>
<dbReference type="EMBL" id="CM001475">
    <property type="protein sequence ID" value="EIC29824.1"/>
    <property type="molecule type" value="Genomic_DNA"/>
</dbReference>
<dbReference type="InterPro" id="IPR001650">
    <property type="entry name" value="Helicase_C-like"/>
</dbReference>
<feature type="region of interest" description="Disordered" evidence="12">
    <location>
        <begin position="551"/>
        <end position="588"/>
    </location>
</feature>
<dbReference type="PROSITE" id="PS51195">
    <property type="entry name" value="Q_MOTIF"/>
    <property type="match status" value="1"/>
</dbReference>
<dbReference type="Pfam" id="PF00271">
    <property type="entry name" value="Helicase_C"/>
    <property type="match status" value="1"/>
</dbReference>
<dbReference type="EC" id="3.6.4.13" evidence="10"/>
<dbReference type="Gene3D" id="3.40.50.300">
    <property type="entry name" value="P-loop containing nucleotide triphosphate hydrolases"/>
    <property type="match status" value="2"/>
</dbReference>
<dbReference type="InterPro" id="IPR014014">
    <property type="entry name" value="RNA_helicase_DEAD_Q_motif"/>
</dbReference>
<evidence type="ECO:0000256" key="1">
    <source>
        <dbReference type="ARBA" id="ARBA00004496"/>
    </source>
</evidence>
<dbReference type="SMART" id="SM00490">
    <property type="entry name" value="HELICc"/>
    <property type="match status" value="1"/>
</dbReference>
<dbReference type="InterPro" id="IPR034415">
    <property type="entry name" value="CsdA_RRM"/>
</dbReference>
<dbReference type="GO" id="GO:0005524">
    <property type="term" value="F:ATP binding"/>
    <property type="evidence" value="ECO:0007669"/>
    <property type="project" value="UniProtKB-UniRule"/>
</dbReference>
<keyword evidence="6 10" id="KW-0067">ATP-binding</keyword>
<dbReference type="AlphaFoldDB" id="H8GQJ7"/>
<dbReference type="InterPro" id="IPR027417">
    <property type="entry name" value="P-loop_NTPase"/>
</dbReference>
<feature type="domain" description="Helicase C-terminal" evidence="14">
    <location>
        <begin position="235"/>
        <end position="382"/>
    </location>
</feature>
<keyword evidence="5 10" id="KW-0347">Helicase</keyword>
<keyword evidence="17" id="KW-1185">Reference proteome</keyword>
<feature type="domain" description="DEAD-box RNA helicase Q" evidence="15">
    <location>
        <begin position="9"/>
        <end position="37"/>
    </location>
</feature>
<dbReference type="HOGENOM" id="CLU_003041_21_1_6"/>
<dbReference type="RefSeq" id="WP_005372013.1">
    <property type="nucleotide sequence ID" value="NZ_CM001475.1"/>
</dbReference>
<dbReference type="InterPro" id="IPR014001">
    <property type="entry name" value="Helicase_ATP-bd"/>
</dbReference>
<dbReference type="CDD" id="cd00268">
    <property type="entry name" value="DEADc"/>
    <property type="match status" value="1"/>
</dbReference>
<dbReference type="Proteomes" id="UP000005090">
    <property type="component" value="Chromosome"/>
</dbReference>
<protein>
    <recommendedName>
        <fullName evidence="10">ATP-dependent RNA helicase DeaD</fullName>
        <ecNumber evidence="10">3.6.4.13</ecNumber>
    </recommendedName>
    <alternativeName>
        <fullName evidence="10">Cold-shock DEAD box protein A</fullName>
    </alternativeName>
</protein>
<keyword evidence="8 10" id="KW-0346">Stress response</keyword>
<evidence type="ECO:0000313" key="17">
    <source>
        <dbReference type="Proteomes" id="UP000005090"/>
    </source>
</evidence>
<comment type="similarity">
    <text evidence="10">Belongs to the DEAD box helicase family. DeaD/CsdA subfamily.</text>
</comment>
<feature type="short sequence motif" description="Q motif" evidence="11">
    <location>
        <begin position="9"/>
        <end position="37"/>
    </location>
</feature>
<evidence type="ECO:0000256" key="9">
    <source>
        <dbReference type="ARBA" id="ARBA00047984"/>
    </source>
</evidence>
<feature type="compositionally biased region" description="Basic and acidic residues" evidence="12">
    <location>
        <begin position="446"/>
        <end position="470"/>
    </location>
</feature>
<feature type="compositionally biased region" description="Basic residues" evidence="12">
    <location>
        <begin position="568"/>
        <end position="588"/>
    </location>
</feature>
<evidence type="ECO:0000256" key="10">
    <source>
        <dbReference type="HAMAP-Rule" id="MF_00964"/>
    </source>
</evidence>
<dbReference type="STRING" id="686340.Metal_2066"/>
<feature type="domain" description="Helicase ATP-binding" evidence="13">
    <location>
        <begin position="40"/>
        <end position="211"/>
    </location>
</feature>
<keyword evidence="7 10" id="KW-0694">RNA-binding</keyword>
<dbReference type="GO" id="GO:0005840">
    <property type="term" value="C:ribosome"/>
    <property type="evidence" value="ECO:0007669"/>
    <property type="project" value="TreeGrafter"/>
</dbReference>
<evidence type="ECO:0000256" key="3">
    <source>
        <dbReference type="ARBA" id="ARBA00022741"/>
    </source>
</evidence>
<dbReference type="InterPro" id="IPR012677">
    <property type="entry name" value="Nucleotide-bd_a/b_plait_sf"/>
</dbReference>
<dbReference type="FunFam" id="3.40.50.300:FF:000108">
    <property type="entry name" value="ATP-dependent RNA helicase RhlE"/>
    <property type="match status" value="1"/>
</dbReference>
<evidence type="ECO:0000256" key="12">
    <source>
        <dbReference type="SAM" id="MobiDB-lite"/>
    </source>
</evidence>
<dbReference type="InterPro" id="IPR011545">
    <property type="entry name" value="DEAD/DEAH_box_helicase_dom"/>
</dbReference>
<dbReference type="InterPro" id="IPR005580">
    <property type="entry name" value="DbpA/CsdA_RNA-bd_dom"/>
</dbReference>
<dbReference type="Pfam" id="PF25399">
    <property type="entry name" value="DeaD_dimer"/>
    <property type="match status" value="1"/>
</dbReference>
<dbReference type="GO" id="GO:0006401">
    <property type="term" value="P:RNA catabolic process"/>
    <property type="evidence" value="ECO:0007669"/>
    <property type="project" value="UniProtKB-UniRule"/>
</dbReference>
<dbReference type="SUPFAM" id="SSF52540">
    <property type="entry name" value="P-loop containing nucleoside triphosphate hydrolases"/>
    <property type="match status" value="1"/>
</dbReference>
<evidence type="ECO:0000259" key="13">
    <source>
        <dbReference type="PROSITE" id="PS51192"/>
    </source>
</evidence>
<evidence type="ECO:0000256" key="8">
    <source>
        <dbReference type="ARBA" id="ARBA00023016"/>
    </source>
</evidence>
<organism evidence="16 17">
    <name type="scientific">Methylomicrobium album BG8</name>
    <dbReference type="NCBI Taxonomy" id="686340"/>
    <lineage>
        <taxon>Bacteria</taxon>
        <taxon>Pseudomonadati</taxon>
        <taxon>Pseudomonadota</taxon>
        <taxon>Gammaproteobacteria</taxon>
        <taxon>Methylococcales</taxon>
        <taxon>Methylococcaceae</taxon>
        <taxon>Methylomicrobium</taxon>
    </lineage>
</organism>
<dbReference type="FunFam" id="3.30.70.330:FF:000068">
    <property type="entry name" value="ATP-dependent RNA helicase DeaD"/>
    <property type="match status" value="1"/>
</dbReference>
<dbReference type="Gene3D" id="3.30.70.330">
    <property type="match status" value="1"/>
</dbReference>
<evidence type="ECO:0000256" key="7">
    <source>
        <dbReference type="ARBA" id="ARBA00022884"/>
    </source>
</evidence>
<comment type="subcellular location">
    <subcellularLocation>
        <location evidence="1 10">Cytoplasm</location>
    </subcellularLocation>
</comment>
<dbReference type="InterPro" id="IPR000629">
    <property type="entry name" value="RNA-helicase_DEAD-box_CS"/>
</dbReference>
<evidence type="ECO:0000259" key="15">
    <source>
        <dbReference type="PROSITE" id="PS51195"/>
    </source>
</evidence>
<reference evidence="16 17" key="1">
    <citation type="journal article" date="2013" name="Genome Announc.">
        <title>Genome Sequence of the Obligate Gammaproteobacterial Methanotroph Methylomicrobium album Strain BG8.</title>
        <authorList>
            <person name="Kits K.D."/>
            <person name="Kalyuzhnaya M.G."/>
            <person name="Klotz M.G."/>
            <person name="Jetten M.S."/>
            <person name="Op den Camp H.J."/>
            <person name="Vuilleumier S."/>
            <person name="Bringel F."/>
            <person name="Dispirito A.A."/>
            <person name="Murrell J.C."/>
            <person name="Bruce D."/>
            <person name="Cheng J.F."/>
            <person name="Copeland A."/>
            <person name="Goodwin L."/>
            <person name="Hauser L."/>
            <person name="Lajus A."/>
            <person name="Land M.L."/>
            <person name="Lapidus A."/>
            <person name="Lucas S."/>
            <person name="Medigue C."/>
            <person name="Pitluck S."/>
            <person name="Woyke T."/>
            <person name="Zeytun A."/>
            <person name="Stein L.Y."/>
        </authorList>
    </citation>
    <scope>NUCLEOTIDE SEQUENCE [LARGE SCALE GENOMIC DNA]</scope>
    <source>
        <strain evidence="16 17">BG8</strain>
    </source>
</reference>
<evidence type="ECO:0000256" key="2">
    <source>
        <dbReference type="ARBA" id="ARBA00022490"/>
    </source>
</evidence>
<dbReference type="InterPro" id="IPR050547">
    <property type="entry name" value="DEAD_box_RNA_helicases"/>
</dbReference>
<dbReference type="GO" id="GO:0005829">
    <property type="term" value="C:cytosol"/>
    <property type="evidence" value="ECO:0007669"/>
    <property type="project" value="TreeGrafter"/>
</dbReference>
<dbReference type="InterPro" id="IPR028618">
    <property type="entry name" value="DEAD_helicase_DeaD"/>
</dbReference>
<dbReference type="HAMAP" id="MF_00964">
    <property type="entry name" value="DEAD_helicase_DeaD"/>
    <property type="match status" value="1"/>
</dbReference>
<dbReference type="eggNOG" id="COG0513">
    <property type="taxonomic scope" value="Bacteria"/>
</dbReference>
<keyword evidence="2 10" id="KW-0963">Cytoplasm</keyword>
<comment type="catalytic activity">
    <reaction evidence="9 10">
        <text>ATP + H2O = ADP + phosphate + H(+)</text>
        <dbReference type="Rhea" id="RHEA:13065"/>
        <dbReference type="ChEBI" id="CHEBI:15377"/>
        <dbReference type="ChEBI" id="CHEBI:15378"/>
        <dbReference type="ChEBI" id="CHEBI:30616"/>
        <dbReference type="ChEBI" id="CHEBI:43474"/>
        <dbReference type="ChEBI" id="CHEBI:456216"/>
        <dbReference type="EC" id="3.6.4.13"/>
    </reaction>
</comment>
<dbReference type="PROSITE" id="PS51192">
    <property type="entry name" value="HELICASE_ATP_BIND_1"/>
    <property type="match status" value="1"/>
</dbReference>
<dbReference type="CDD" id="cd18787">
    <property type="entry name" value="SF2_C_DEAD"/>
    <property type="match status" value="1"/>
</dbReference>
<dbReference type="GO" id="GO:0000027">
    <property type="term" value="P:ribosomal large subunit assembly"/>
    <property type="evidence" value="ECO:0007669"/>
    <property type="project" value="UniProtKB-UniRule"/>
</dbReference>
<keyword evidence="3 10" id="KW-0547">Nucleotide-binding</keyword>
<dbReference type="Pfam" id="PF03880">
    <property type="entry name" value="DbpA"/>
    <property type="match status" value="1"/>
</dbReference>
<keyword evidence="4 10" id="KW-0378">Hydrolase</keyword>
<evidence type="ECO:0000259" key="14">
    <source>
        <dbReference type="PROSITE" id="PS51194"/>
    </source>
</evidence>
<gene>
    <name evidence="10" type="primary">deaD</name>
    <name evidence="10" type="synonym">csdA</name>
    <name evidence="16" type="ORF">Metal_2066</name>
</gene>
<dbReference type="GO" id="GO:0070417">
    <property type="term" value="P:cellular response to cold"/>
    <property type="evidence" value="ECO:0007669"/>
    <property type="project" value="InterPro"/>
</dbReference>
<feature type="compositionally biased region" description="Basic and acidic residues" evidence="12">
    <location>
        <begin position="551"/>
        <end position="567"/>
    </location>
</feature>
<name>H8GQJ7_METAL</name>
<dbReference type="PROSITE" id="PS51194">
    <property type="entry name" value="HELICASE_CTER"/>
    <property type="match status" value="1"/>
</dbReference>
<dbReference type="InterPro" id="IPR044742">
    <property type="entry name" value="DEAD/DEAH_RhlB"/>
</dbReference>
<dbReference type="SMART" id="SM00487">
    <property type="entry name" value="DEXDc"/>
    <property type="match status" value="1"/>
</dbReference>
<dbReference type="GO" id="GO:0003724">
    <property type="term" value="F:RNA helicase activity"/>
    <property type="evidence" value="ECO:0007669"/>
    <property type="project" value="UniProtKB-UniRule"/>
</dbReference>
<dbReference type="Pfam" id="PF00270">
    <property type="entry name" value="DEAD"/>
    <property type="match status" value="1"/>
</dbReference>
<evidence type="ECO:0000256" key="5">
    <source>
        <dbReference type="ARBA" id="ARBA00022806"/>
    </source>
</evidence>
<evidence type="ECO:0000256" key="11">
    <source>
        <dbReference type="PROSITE-ProRule" id="PRU00552"/>
    </source>
</evidence>
<accession>H8GQJ7</accession>
<evidence type="ECO:0000256" key="6">
    <source>
        <dbReference type="ARBA" id="ARBA00022840"/>
    </source>
</evidence>
<dbReference type="InterPro" id="IPR057325">
    <property type="entry name" value="DeaD_dimer"/>
</dbReference>
<dbReference type="PROSITE" id="PS00039">
    <property type="entry name" value="DEAD_ATP_HELICASE"/>
    <property type="match status" value="1"/>
</dbReference>
<proteinExistence type="inferred from homology"/>
<dbReference type="GO" id="GO:0016887">
    <property type="term" value="F:ATP hydrolysis activity"/>
    <property type="evidence" value="ECO:0007669"/>
    <property type="project" value="RHEA"/>
</dbReference>
<sequence>MTQAVPSSPSFQDLALIAPVLKALEDVGYETPSPIQAQVIPFMLQGKDVLGQAQTGTGKTAAFALPILSRIDLKQRDPQVLVLAPTRELAIQVAEAFQRYAAHLKGFHVLPIYGGQDYSSQLRHLGRGAHVVVGTPGRVMDHMRRGTLKLENLSTLVLDEADEMLRMGFIDDVEWILEQTPENRQTALFSATMPPPIRKIAQEYLTDPEQVTIKVTTASAENIRQRYWVVSGLHKLDALTRILEAETFDGMIIFVRTKTATVELAERLEARGFSAAAINGDMSQALRERAIANLKSGKLDILIATDVAARGLDVDRITHVVNYDIPYDTESYVHRIGRTGRAGRTGDAILFVAPRERKLLGNIEKATKQKVEQMELPSTEVINNKRIARFKQQITDTLAAEELSFYSQLIEQYQQEHNVSALEIASALAKLFQGDVPLLMQQPPKKGKEYKDGSVRTEEKPKREQKGKHSDALTGIEMELFRIEVGYKHGVKPGNIVGAIANETGLDGEHIARINIEDDYSTVELPAGMPKELFQALKKVRVAGQRLNISKMDESGKPAAESKEVKKLAKSKKRISSTSRKGKASRQD</sequence>
<evidence type="ECO:0000313" key="16">
    <source>
        <dbReference type="EMBL" id="EIC29824.1"/>
    </source>
</evidence>
<dbReference type="CDD" id="cd12499">
    <property type="entry name" value="RRM_EcCsdA_like"/>
    <property type="match status" value="1"/>
</dbReference>